<dbReference type="PANTHER" id="PTHR13318">
    <property type="entry name" value="PARTNER OF PAIRED, ISOFORM B-RELATED"/>
    <property type="match status" value="1"/>
</dbReference>
<evidence type="ECO:0008006" key="2">
    <source>
        <dbReference type="Google" id="ProtNLM"/>
    </source>
</evidence>
<dbReference type="SUPFAM" id="SSF52047">
    <property type="entry name" value="RNI-like"/>
    <property type="match status" value="1"/>
</dbReference>
<dbReference type="InterPro" id="IPR006553">
    <property type="entry name" value="Leu-rich_rpt_Cys-con_subtyp"/>
</dbReference>
<name>A0A6C0C8S6_9ZZZZ</name>
<evidence type="ECO:0000313" key="1">
    <source>
        <dbReference type="EMBL" id="QHT00733.1"/>
    </source>
</evidence>
<dbReference type="GO" id="GO:0031146">
    <property type="term" value="P:SCF-dependent proteasomal ubiquitin-dependent protein catabolic process"/>
    <property type="evidence" value="ECO:0007669"/>
    <property type="project" value="TreeGrafter"/>
</dbReference>
<dbReference type="PANTHER" id="PTHR13318:SF190">
    <property type="entry name" value="PARTNER OF PAIRED, ISOFORM B"/>
    <property type="match status" value="1"/>
</dbReference>
<dbReference type="AlphaFoldDB" id="A0A6C0C8S6"/>
<accession>A0A6C0C8S6</accession>
<organism evidence="1">
    <name type="scientific">viral metagenome</name>
    <dbReference type="NCBI Taxonomy" id="1070528"/>
    <lineage>
        <taxon>unclassified sequences</taxon>
        <taxon>metagenomes</taxon>
        <taxon>organismal metagenomes</taxon>
    </lineage>
</organism>
<dbReference type="InterPro" id="IPR032675">
    <property type="entry name" value="LRR_dom_sf"/>
</dbReference>
<dbReference type="SMART" id="SM00367">
    <property type="entry name" value="LRR_CC"/>
    <property type="match status" value="3"/>
</dbReference>
<protein>
    <recommendedName>
        <fullName evidence="2">F-box domain-containing protein</fullName>
    </recommendedName>
</protein>
<dbReference type="GO" id="GO:0019005">
    <property type="term" value="C:SCF ubiquitin ligase complex"/>
    <property type="evidence" value="ECO:0007669"/>
    <property type="project" value="TreeGrafter"/>
</dbReference>
<sequence>MHINLIPLEILIHWICKKNSGACKQWRQIWYNKTRSLKYTYVITLRPIKHFKNLQHLEIDFDALVVKDARYLKRMTKLQSLEFYNDSLTDDILKSLKNLTSLLYASQNVTDESIKRLTKLRSLSLRQKDGITHKSLDRLTNLTSVSLDGNTRPINRTLIWLPLLTDLHMNDNNMTIHTLKEFTNLTKLSMTNCPKLFDEGIKTLTKINHLSLIGMDYISDRSLKELKNLTRLEICDCDRIYDRTLQKMTKLQHFETCGKTQITMRSLKYLTNLKTLMFDNRDYFDHEKLSHLVNLTDLRLTNCSNKNIRQRDITGLTNLSNLVLDEATHIKMRNLKIYLPNLKRIDHSG</sequence>
<dbReference type="EMBL" id="MN739358">
    <property type="protein sequence ID" value="QHT00733.1"/>
    <property type="molecule type" value="Genomic_DNA"/>
</dbReference>
<dbReference type="Gene3D" id="3.80.10.10">
    <property type="entry name" value="Ribonuclease Inhibitor"/>
    <property type="match status" value="3"/>
</dbReference>
<reference evidence="1" key="1">
    <citation type="journal article" date="2020" name="Nature">
        <title>Giant virus diversity and host interactions through global metagenomics.</title>
        <authorList>
            <person name="Schulz F."/>
            <person name="Roux S."/>
            <person name="Paez-Espino D."/>
            <person name="Jungbluth S."/>
            <person name="Walsh D.A."/>
            <person name="Denef V.J."/>
            <person name="McMahon K.D."/>
            <person name="Konstantinidis K.T."/>
            <person name="Eloe-Fadrosh E.A."/>
            <person name="Kyrpides N.C."/>
            <person name="Woyke T."/>
        </authorList>
    </citation>
    <scope>NUCLEOTIDE SEQUENCE</scope>
    <source>
        <strain evidence="1">GVMAG-M-3300020192-26</strain>
    </source>
</reference>
<proteinExistence type="predicted"/>